<name>A0A382G5N0_9ZZZZ</name>
<sequence length="328" mass="36847">MGVVILITACNWVDEKSASQEKDRTRIPIKIDVLRGQKYELIIEGIGKINSRQRAALIFESQGQLDKIHNKLGDVVETGNVIAEINSSVYKSTYKLAEASYEKAKSDLKDARTLLDKNAISNEEFNQLSLIKISAQSNYIQARERFEKCSLTAPFDGTIVDMNLNIGEYISPAHTILPPVVLADMDYLIIDISVSEEEITQIQTGQDVLIYVKSYTNKPFYGKVTEVGLMTSQGTNSFMVQVSVTNTNYELKLGMIANVWITVNQIENALVIPRKYILENNEGHYVFTISKGQTQIKRIRIEDLKRNLALVNGELKAGDSLITQGYRK</sequence>
<dbReference type="Pfam" id="PF25954">
    <property type="entry name" value="Beta-barrel_RND_2"/>
    <property type="match status" value="1"/>
</dbReference>
<dbReference type="Gene3D" id="1.10.287.470">
    <property type="entry name" value="Helix hairpin bin"/>
    <property type="match status" value="1"/>
</dbReference>
<dbReference type="InterPro" id="IPR058792">
    <property type="entry name" value="Beta-barrel_RND_2"/>
</dbReference>
<dbReference type="InterPro" id="IPR058647">
    <property type="entry name" value="BSH_CzcB-like"/>
</dbReference>
<dbReference type="Gene3D" id="2.40.420.20">
    <property type="match status" value="1"/>
</dbReference>
<feature type="domain" description="CzcB-like barrel-sandwich hybrid" evidence="2">
    <location>
        <begin position="60"/>
        <end position="176"/>
    </location>
</feature>
<dbReference type="SUPFAM" id="SSF111369">
    <property type="entry name" value="HlyD-like secretion proteins"/>
    <property type="match status" value="1"/>
</dbReference>
<accession>A0A382G5N0</accession>
<dbReference type="GO" id="GO:0015562">
    <property type="term" value="F:efflux transmembrane transporter activity"/>
    <property type="evidence" value="ECO:0007669"/>
    <property type="project" value="TreeGrafter"/>
</dbReference>
<dbReference type="Pfam" id="PF25973">
    <property type="entry name" value="BSH_CzcB"/>
    <property type="match status" value="1"/>
</dbReference>
<dbReference type="EMBL" id="UINC01053406">
    <property type="protein sequence ID" value="SVB69883.1"/>
    <property type="molecule type" value="Genomic_DNA"/>
</dbReference>
<dbReference type="NCBIfam" id="TIGR01730">
    <property type="entry name" value="RND_mfp"/>
    <property type="match status" value="1"/>
</dbReference>
<dbReference type="InterPro" id="IPR006143">
    <property type="entry name" value="RND_pump_MFP"/>
</dbReference>
<dbReference type="GO" id="GO:1990281">
    <property type="term" value="C:efflux pump complex"/>
    <property type="evidence" value="ECO:0007669"/>
    <property type="project" value="TreeGrafter"/>
</dbReference>
<feature type="domain" description="CusB-like beta-barrel" evidence="1">
    <location>
        <begin position="190"/>
        <end position="261"/>
    </location>
</feature>
<dbReference type="AlphaFoldDB" id="A0A382G5N0"/>
<organism evidence="3">
    <name type="scientific">marine metagenome</name>
    <dbReference type="NCBI Taxonomy" id="408172"/>
    <lineage>
        <taxon>unclassified sequences</taxon>
        <taxon>metagenomes</taxon>
        <taxon>ecological metagenomes</taxon>
    </lineage>
</organism>
<protein>
    <submittedName>
        <fullName evidence="3">Uncharacterized protein</fullName>
    </submittedName>
</protein>
<evidence type="ECO:0000313" key="3">
    <source>
        <dbReference type="EMBL" id="SVB69883.1"/>
    </source>
</evidence>
<evidence type="ECO:0000259" key="1">
    <source>
        <dbReference type="Pfam" id="PF25954"/>
    </source>
</evidence>
<dbReference type="PANTHER" id="PTHR30469">
    <property type="entry name" value="MULTIDRUG RESISTANCE PROTEIN MDTA"/>
    <property type="match status" value="1"/>
</dbReference>
<dbReference type="Gene3D" id="2.40.30.170">
    <property type="match status" value="1"/>
</dbReference>
<gene>
    <name evidence="3" type="ORF">METZ01_LOCUS222737</name>
</gene>
<evidence type="ECO:0000259" key="2">
    <source>
        <dbReference type="Pfam" id="PF25973"/>
    </source>
</evidence>
<reference evidence="3" key="1">
    <citation type="submission" date="2018-05" db="EMBL/GenBank/DDBJ databases">
        <authorList>
            <person name="Lanie J.A."/>
            <person name="Ng W.-L."/>
            <person name="Kazmierczak K.M."/>
            <person name="Andrzejewski T.M."/>
            <person name="Davidsen T.M."/>
            <person name="Wayne K.J."/>
            <person name="Tettelin H."/>
            <person name="Glass J.I."/>
            <person name="Rusch D."/>
            <person name="Podicherti R."/>
            <person name="Tsui H.-C.T."/>
            <person name="Winkler M.E."/>
        </authorList>
    </citation>
    <scope>NUCLEOTIDE SEQUENCE</scope>
</reference>
<feature type="non-terminal residue" evidence="3">
    <location>
        <position position="328"/>
    </location>
</feature>
<dbReference type="Gene3D" id="2.40.50.100">
    <property type="match status" value="1"/>
</dbReference>
<dbReference type="PANTHER" id="PTHR30469:SF11">
    <property type="entry name" value="BLL4320 PROTEIN"/>
    <property type="match status" value="1"/>
</dbReference>
<proteinExistence type="predicted"/>